<dbReference type="GO" id="GO:0044781">
    <property type="term" value="P:bacterial-type flagellum organization"/>
    <property type="evidence" value="ECO:0007669"/>
    <property type="project" value="UniProtKB-KW"/>
</dbReference>
<keyword evidence="1" id="KW-1005">Bacterial flagellum biogenesis</keyword>
<evidence type="ECO:0000313" key="3">
    <source>
        <dbReference type="EMBL" id="PXZ03747.1"/>
    </source>
</evidence>
<dbReference type="OrthoDB" id="289937at2"/>
<evidence type="ECO:0000256" key="1">
    <source>
        <dbReference type="ARBA" id="ARBA00022795"/>
    </source>
</evidence>
<accession>A0A2V4E5R0</accession>
<sequence length="177" mass="19746">MKNIVNHSINRFAYDFSNISQLRREAVSGSSESIKKVADQFETLFINMMMQSMRKAVPSGGLFNQSSMQLFTSMFDQQIAQQAAGKGFGLADIIAKQLTNQSNRAVNINKQSETDNSNQTNKRLAQSLFGDDYQSSNLTPEALGQILYQQYKTNNLTQTDTNELSLQTALDGLNKGR</sequence>
<dbReference type="PRINTS" id="PR01002">
    <property type="entry name" value="FLGFLGJ"/>
</dbReference>
<protein>
    <recommendedName>
        <fullName evidence="2">Flagellar protein FlgJ N-terminal domain-containing protein</fullName>
    </recommendedName>
</protein>
<feature type="domain" description="Flagellar protein FlgJ N-terminal" evidence="2">
    <location>
        <begin position="51"/>
        <end position="97"/>
    </location>
</feature>
<organism evidence="3 4">
    <name type="scientific">Gilliamella apicola</name>
    <dbReference type="NCBI Taxonomy" id="1196095"/>
    <lineage>
        <taxon>Bacteria</taxon>
        <taxon>Pseudomonadati</taxon>
        <taxon>Pseudomonadota</taxon>
        <taxon>Gammaproteobacteria</taxon>
        <taxon>Orbales</taxon>
        <taxon>Orbaceae</taxon>
        <taxon>Gilliamella</taxon>
    </lineage>
</organism>
<gene>
    <name evidence="3" type="ORF">DKK70_16135</name>
</gene>
<dbReference type="EMBL" id="QGLR01000018">
    <property type="protein sequence ID" value="PXZ03747.1"/>
    <property type="molecule type" value="Genomic_DNA"/>
</dbReference>
<dbReference type="InterPro" id="IPR019301">
    <property type="entry name" value="Flagellar_prot_FlgJ_N"/>
</dbReference>
<dbReference type="STRING" id="1196095.GAPWK_2600"/>
<dbReference type="Pfam" id="PF10135">
    <property type="entry name" value="Rod-binding"/>
    <property type="match status" value="1"/>
</dbReference>
<evidence type="ECO:0000313" key="4">
    <source>
        <dbReference type="Proteomes" id="UP000247932"/>
    </source>
</evidence>
<dbReference type="AlphaFoldDB" id="A0A2V4E5R0"/>
<name>A0A2V4E5R0_9GAMM</name>
<dbReference type="Proteomes" id="UP000247932">
    <property type="component" value="Unassembled WGS sequence"/>
</dbReference>
<reference evidence="3 4" key="1">
    <citation type="submission" date="2018-05" db="EMBL/GenBank/DDBJ databases">
        <title>Reference genomes for bee gut microbiota database.</title>
        <authorList>
            <person name="Ellegaard K.M."/>
        </authorList>
    </citation>
    <scope>NUCLEOTIDE SEQUENCE [LARGE SCALE GENOMIC DNA]</scope>
    <source>
        <strain evidence="3 4">ESL0182</strain>
    </source>
</reference>
<evidence type="ECO:0000259" key="2">
    <source>
        <dbReference type="Pfam" id="PF10135"/>
    </source>
</evidence>
<dbReference type="RefSeq" id="WP_110434897.1">
    <property type="nucleotide sequence ID" value="NZ_QGLR01000018.1"/>
</dbReference>
<keyword evidence="4" id="KW-1185">Reference proteome</keyword>
<proteinExistence type="predicted"/>
<comment type="caution">
    <text evidence="3">The sequence shown here is derived from an EMBL/GenBank/DDBJ whole genome shotgun (WGS) entry which is preliminary data.</text>
</comment>